<keyword evidence="4" id="KW-1185">Reference proteome</keyword>
<comment type="caution">
    <text evidence="3">The sequence shown here is derived from an EMBL/GenBank/DDBJ whole genome shotgun (WGS) entry which is preliminary data.</text>
</comment>
<feature type="signal peptide" evidence="1">
    <location>
        <begin position="1"/>
        <end position="18"/>
    </location>
</feature>
<sequence>MRMLCVAALVLAPGLAGATQLEIGSGQEQLSNGLADGWFYFAGLRQQQDAYGWGGRYQRSERFGLQDQEWLFDGNYKLNNELTWLWQAAYSPQNRVRPELNYGSQLAWSWTPGWVVTPGVMLSQDDEQDSHSYSLMNEHYIGAYRLAYTFYHSRPEDAGTANTHLLQLSYYFNDTDSITLLAVRGKELERLPNRVLVMDVSRYGFFGQLGLSPNWQLLYNASWSEQDVLYEKTEYGLSVRYSF</sequence>
<name>A0ABV9JGZ8_9GAMM</name>
<evidence type="ECO:0000313" key="3">
    <source>
        <dbReference type="EMBL" id="MFC4653721.1"/>
    </source>
</evidence>
<gene>
    <name evidence="3" type="ORF">ACFO3I_01655</name>
</gene>
<keyword evidence="1" id="KW-0732">Signal</keyword>
<dbReference type="Proteomes" id="UP001595962">
    <property type="component" value="Unassembled WGS sequence"/>
</dbReference>
<dbReference type="NCBIfam" id="TIGR04390">
    <property type="entry name" value="OMP_YaiO_dom"/>
    <property type="match status" value="1"/>
</dbReference>
<dbReference type="Pfam" id="PF19413">
    <property type="entry name" value="YaiO"/>
    <property type="match status" value="1"/>
</dbReference>
<dbReference type="RefSeq" id="WP_377331218.1">
    <property type="nucleotide sequence ID" value="NZ_JBHSGB010000001.1"/>
</dbReference>
<reference evidence="4" key="1">
    <citation type="journal article" date="2019" name="Int. J. Syst. Evol. Microbiol.">
        <title>The Global Catalogue of Microorganisms (GCM) 10K type strain sequencing project: providing services to taxonomists for standard genome sequencing and annotation.</title>
        <authorList>
            <consortium name="The Broad Institute Genomics Platform"/>
            <consortium name="The Broad Institute Genome Sequencing Center for Infectious Disease"/>
            <person name="Wu L."/>
            <person name="Ma J."/>
        </authorList>
    </citation>
    <scope>NUCLEOTIDE SEQUENCE [LARGE SCALE GENOMIC DNA]</scope>
    <source>
        <strain evidence="4">DT28</strain>
    </source>
</reference>
<feature type="domain" description="YaiO beta-barrel" evidence="2">
    <location>
        <begin position="20"/>
        <end position="181"/>
    </location>
</feature>
<organism evidence="3 4">
    <name type="scientific">Rheinheimera marina</name>
    <dbReference type="NCBI Taxonomy" id="1774958"/>
    <lineage>
        <taxon>Bacteria</taxon>
        <taxon>Pseudomonadati</taxon>
        <taxon>Pseudomonadota</taxon>
        <taxon>Gammaproteobacteria</taxon>
        <taxon>Chromatiales</taxon>
        <taxon>Chromatiaceae</taxon>
        <taxon>Rheinheimera</taxon>
    </lineage>
</organism>
<protein>
    <submittedName>
        <fullName evidence="3">YaiO family outer membrane beta-barrel protein</fullName>
    </submittedName>
</protein>
<feature type="chain" id="PRO_5045337962" evidence="1">
    <location>
        <begin position="19"/>
        <end position="243"/>
    </location>
</feature>
<accession>A0ABV9JGZ8</accession>
<evidence type="ECO:0000256" key="1">
    <source>
        <dbReference type="SAM" id="SignalP"/>
    </source>
</evidence>
<proteinExistence type="predicted"/>
<evidence type="ECO:0000259" key="2">
    <source>
        <dbReference type="Pfam" id="PF19413"/>
    </source>
</evidence>
<dbReference type="InterPro" id="IPR030887">
    <property type="entry name" value="Beta-barrel_YaiO"/>
</dbReference>
<dbReference type="EMBL" id="JBHSGB010000001">
    <property type="protein sequence ID" value="MFC4653721.1"/>
    <property type="molecule type" value="Genomic_DNA"/>
</dbReference>
<evidence type="ECO:0000313" key="4">
    <source>
        <dbReference type="Proteomes" id="UP001595962"/>
    </source>
</evidence>